<evidence type="ECO:0000256" key="5">
    <source>
        <dbReference type="ARBA" id="ARBA00022840"/>
    </source>
</evidence>
<evidence type="ECO:0000256" key="7">
    <source>
        <dbReference type="SAM" id="MobiDB-lite"/>
    </source>
</evidence>
<feature type="compositionally biased region" description="Basic and acidic residues" evidence="7">
    <location>
        <begin position="719"/>
        <end position="745"/>
    </location>
</feature>
<dbReference type="CDD" id="cd14008">
    <property type="entry name" value="STKc_LKB1_CaMKK"/>
    <property type="match status" value="1"/>
</dbReference>
<dbReference type="PANTHER" id="PTHR43895">
    <property type="entry name" value="CALCIUM/CALMODULIN-DEPENDENT PROTEIN KINASE KINASE-RELATED"/>
    <property type="match status" value="1"/>
</dbReference>
<dbReference type="GO" id="GO:0004674">
    <property type="term" value="F:protein serine/threonine kinase activity"/>
    <property type="evidence" value="ECO:0007669"/>
    <property type="project" value="UniProtKB-KW"/>
</dbReference>
<dbReference type="GO" id="GO:0005524">
    <property type="term" value="F:ATP binding"/>
    <property type="evidence" value="ECO:0007669"/>
    <property type="project" value="UniProtKB-UniRule"/>
</dbReference>
<feature type="domain" description="Protein kinase" evidence="8">
    <location>
        <begin position="26"/>
        <end position="370"/>
    </location>
</feature>
<name>A0A0W0EUM7_MONRR</name>
<feature type="binding site" evidence="6">
    <location>
        <position position="56"/>
    </location>
    <ligand>
        <name>ATP</name>
        <dbReference type="ChEBI" id="CHEBI:30616"/>
    </ligand>
</feature>
<sequence>MDRGVVTTERVQTTRLADGKKMVNHYVLDERIGKGMHGTVFKCHDHLNENKIFAMKIVKRDTKKAQRERQYKQLRNRNSMPPRTDHVPVVDGIRTAEQEIRKEIAIMKKCRHPHVVRLYEVIDDRKNDQIFMVMEHLGGGEIKYTNGENQPILTVDQSRRIMRDAILGLEYLHHQGIIHRDIKPANLIWTSNHDRVKIADFGTAHFSYAQHLSAAAQDGTTASRDQEDPILLNDADLAKRAGSPAFLAPEIVWEYTDPPSSLRPPVTKAIDIWALGVTLYCLLFGKIPFRPPGMYSLNEWTGYQYVCNHDWRAPSKMGYDEVPTGGRHPSEEAIERGEVGPTVIHLLDHFLKKDMDERITLEEVKTNRWFLQDLPNPSTWLEITSPNPIQVSAKETSDAMSTLRFRWAMGMGWGRRGAPGAAGTSTSTGTATGTTSMSTRARGQLPATVAARPGVSVTTGSYGGISIKKRLVALLSRGATPTLSPTPSSTSSTSTVANLFGGLRVHRSQGAIGSPEKKDKGNKSKPKIKSPIHGADDDMADRGRVISEPTMRLRRVKSDRDAEAERERRDKKERERERRRRKKMAKAANTSTPIATQQSLSTDRKGKQREQPIPVSASSSKALFSTPRIAAPTPKIASPAAVRPPPAARTRSDSIRSIRSFRGSGNANSEQRSASPSGKRLTGLFSSIAHWRPSSRGSHYSQSGYASPPGTASGCGSPVEERDPGRERSRFKGKQKSKDKGRAPDDLGDTTVTATTSTATAVTVTGKPTKGSTSDESDIEFADPNTYTPAIVSPPLIRPGANGLLSSSADELPQHLDTWVPSPPPSSPNARGPASSSSRSSSSAALFAASGSGSASGRSASPTAPPVLSRAPASAVMLNNPAGATLAATVIAISGGALVAEGSIGSVDSSNSSLGGIANRRISSWDQGAGAAADARSLTSYQSDEFDDEDDFVVGEDGYHVTYREQRDRDIIFGAGGIGRRDEVMAAHSSSNGNVFGSRTPNGSSRGQTSRPQSGIGHRLDGTAARPGGGGIIIMSDEVDSYGGWSDDEYDEEEQGTYEGTTESTVEAQDEEVSPHNYGYGYGSGPREAAEDEDEGLVFSTKRRRDDQNH</sequence>
<feature type="compositionally biased region" description="Basic and acidic residues" evidence="7">
    <location>
        <begin position="556"/>
        <end position="576"/>
    </location>
</feature>
<evidence type="ECO:0000313" key="9">
    <source>
        <dbReference type="EMBL" id="KTB27650.1"/>
    </source>
</evidence>
<keyword evidence="2" id="KW-0808">Transferase</keyword>
<keyword evidence="5 6" id="KW-0067">ATP-binding</keyword>
<feature type="compositionally biased region" description="Polar residues" evidence="7">
    <location>
        <begin position="989"/>
        <end position="1013"/>
    </location>
</feature>
<keyword evidence="4 9" id="KW-0418">Kinase</keyword>
<dbReference type="InterPro" id="IPR017441">
    <property type="entry name" value="Protein_kinase_ATP_BS"/>
</dbReference>
<dbReference type="eggNOG" id="KOG0585">
    <property type="taxonomic scope" value="Eukaryota"/>
</dbReference>
<reference evidence="9 10" key="1">
    <citation type="submission" date="2015-12" db="EMBL/GenBank/DDBJ databases">
        <title>Draft genome sequence of Moniliophthora roreri, the causal agent of frosty pod rot of cacao.</title>
        <authorList>
            <person name="Aime M.C."/>
            <person name="Diaz-Valderrama J.R."/>
            <person name="Kijpornyongpan T."/>
            <person name="Phillips-Mora W."/>
        </authorList>
    </citation>
    <scope>NUCLEOTIDE SEQUENCE [LARGE SCALE GENOMIC DNA]</scope>
    <source>
        <strain evidence="9 10">MCA 2952</strain>
    </source>
</reference>
<evidence type="ECO:0000313" key="10">
    <source>
        <dbReference type="Proteomes" id="UP000054988"/>
    </source>
</evidence>
<dbReference type="PANTHER" id="PTHR43895:SF152">
    <property type="entry name" value="SERINE_THREONINE-PROTEIN KINASE TOS3"/>
    <property type="match status" value="1"/>
</dbReference>
<protein>
    <submittedName>
        <fullName evidence="9">Putative other/CAMKK/ELM protein kinase</fullName>
    </submittedName>
</protein>
<keyword evidence="1" id="KW-0723">Serine/threonine-protein kinase</keyword>
<dbReference type="AlphaFoldDB" id="A0A0W0EUM7"/>
<evidence type="ECO:0000256" key="1">
    <source>
        <dbReference type="ARBA" id="ARBA00022527"/>
    </source>
</evidence>
<dbReference type="PROSITE" id="PS50011">
    <property type="entry name" value="PROTEIN_KINASE_DOM"/>
    <property type="match status" value="1"/>
</dbReference>
<feature type="region of interest" description="Disordered" evidence="7">
    <location>
        <begin position="505"/>
        <end position="843"/>
    </location>
</feature>
<dbReference type="Proteomes" id="UP000054988">
    <property type="component" value="Unassembled WGS sequence"/>
</dbReference>
<gene>
    <name evidence="9" type="ORF">WG66_19762</name>
</gene>
<feature type="compositionally biased region" description="Basic and acidic residues" evidence="7">
    <location>
        <begin position="534"/>
        <end position="545"/>
    </location>
</feature>
<feature type="compositionally biased region" description="Low complexity" evidence="7">
    <location>
        <begin position="750"/>
        <end position="765"/>
    </location>
</feature>
<dbReference type="Gene3D" id="3.30.200.20">
    <property type="entry name" value="Phosphorylase Kinase, domain 1"/>
    <property type="match status" value="1"/>
</dbReference>
<feature type="region of interest" description="Disordered" evidence="7">
    <location>
        <begin position="416"/>
        <end position="441"/>
    </location>
</feature>
<feature type="compositionally biased region" description="Polar residues" evidence="7">
    <location>
        <begin position="666"/>
        <end position="676"/>
    </location>
</feature>
<dbReference type="Pfam" id="PF00069">
    <property type="entry name" value="Pkinase"/>
    <property type="match status" value="1"/>
</dbReference>
<evidence type="ECO:0000256" key="6">
    <source>
        <dbReference type="PROSITE-ProRule" id="PRU10141"/>
    </source>
</evidence>
<evidence type="ECO:0000256" key="3">
    <source>
        <dbReference type="ARBA" id="ARBA00022741"/>
    </source>
</evidence>
<feature type="compositionally biased region" description="Polar residues" evidence="7">
    <location>
        <begin position="695"/>
        <end position="705"/>
    </location>
</feature>
<dbReference type="EMBL" id="LATX01002527">
    <property type="protein sequence ID" value="KTB27650.1"/>
    <property type="molecule type" value="Genomic_DNA"/>
</dbReference>
<feature type="compositionally biased region" description="Low complexity" evidence="7">
    <location>
        <begin position="849"/>
        <end position="862"/>
    </location>
</feature>
<dbReference type="GO" id="GO:0007165">
    <property type="term" value="P:signal transduction"/>
    <property type="evidence" value="ECO:0007669"/>
    <property type="project" value="TreeGrafter"/>
</dbReference>
<feature type="compositionally biased region" description="Acidic residues" evidence="7">
    <location>
        <begin position="1046"/>
        <end position="1056"/>
    </location>
</feature>
<dbReference type="PROSITE" id="PS00107">
    <property type="entry name" value="PROTEIN_KINASE_ATP"/>
    <property type="match status" value="1"/>
</dbReference>
<organism evidence="9 10">
    <name type="scientific">Moniliophthora roreri</name>
    <name type="common">Frosty pod rot fungus</name>
    <name type="synonym">Monilia roreri</name>
    <dbReference type="NCBI Taxonomy" id="221103"/>
    <lineage>
        <taxon>Eukaryota</taxon>
        <taxon>Fungi</taxon>
        <taxon>Dikarya</taxon>
        <taxon>Basidiomycota</taxon>
        <taxon>Agaricomycotina</taxon>
        <taxon>Agaricomycetes</taxon>
        <taxon>Agaricomycetidae</taxon>
        <taxon>Agaricales</taxon>
        <taxon>Marasmiineae</taxon>
        <taxon>Marasmiaceae</taxon>
        <taxon>Moniliophthora</taxon>
    </lineage>
</organism>
<dbReference type="SUPFAM" id="SSF56112">
    <property type="entry name" value="Protein kinase-like (PK-like)"/>
    <property type="match status" value="1"/>
</dbReference>
<comment type="caution">
    <text evidence="9">The sequence shown here is derived from an EMBL/GenBank/DDBJ whole genome shotgun (WGS) entry which is preliminary data.</text>
</comment>
<proteinExistence type="predicted"/>
<dbReference type="SMART" id="SM00220">
    <property type="entry name" value="S_TKc"/>
    <property type="match status" value="1"/>
</dbReference>
<keyword evidence="3 6" id="KW-0547">Nucleotide-binding</keyword>
<evidence type="ECO:0000259" key="8">
    <source>
        <dbReference type="PROSITE" id="PS50011"/>
    </source>
</evidence>
<feature type="compositionally biased region" description="Low complexity" evidence="7">
    <location>
        <begin position="418"/>
        <end position="441"/>
    </location>
</feature>
<evidence type="ECO:0000256" key="4">
    <source>
        <dbReference type="ARBA" id="ARBA00022777"/>
    </source>
</evidence>
<dbReference type="Gene3D" id="1.10.510.10">
    <property type="entry name" value="Transferase(Phosphotransferase) domain 1"/>
    <property type="match status" value="1"/>
</dbReference>
<dbReference type="InterPro" id="IPR000719">
    <property type="entry name" value="Prot_kinase_dom"/>
</dbReference>
<dbReference type="InterPro" id="IPR011009">
    <property type="entry name" value="Kinase-like_dom_sf"/>
</dbReference>
<feature type="region of interest" description="Disordered" evidence="7">
    <location>
        <begin position="849"/>
        <end position="868"/>
    </location>
</feature>
<feature type="compositionally biased region" description="Polar residues" evidence="7">
    <location>
        <begin position="589"/>
        <end position="601"/>
    </location>
</feature>
<feature type="region of interest" description="Disordered" evidence="7">
    <location>
        <begin position="989"/>
        <end position="1110"/>
    </location>
</feature>
<accession>A0A0W0EUM7</accession>
<feature type="compositionally biased region" description="Low complexity" evidence="7">
    <location>
        <begin position="828"/>
        <end position="843"/>
    </location>
</feature>
<evidence type="ECO:0000256" key="2">
    <source>
        <dbReference type="ARBA" id="ARBA00022679"/>
    </source>
</evidence>